<dbReference type="AlphaFoldDB" id="A0A1D6KEG6"/>
<comment type="pathway">
    <text evidence="1 4">Glycan metabolism; pectin biosynthesis.</text>
</comment>
<keyword evidence="4" id="KW-1133">Transmembrane helix</keyword>
<dbReference type="PANTHER" id="PTHR32116">
    <property type="entry name" value="GALACTURONOSYLTRANSFERASE 4-RELATED"/>
    <property type="match status" value="1"/>
</dbReference>
<dbReference type="Pfam" id="PF01501">
    <property type="entry name" value="Glyco_transf_8"/>
    <property type="match status" value="1"/>
</dbReference>
<gene>
    <name evidence="5" type="ORF">ZEAMMB73_Zm00001d030790</name>
</gene>
<evidence type="ECO:0000256" key="4">
    <source>
        <dbReference type="RuleBase" id="RU362027"/>
    </source>
</evidence>
<evidence type="ECO:0000256" key="1">
    <source>
        <dbReference type="ARBA" id="ARBA00004877"/>
    </source>
</evidence>
<comment type="similarity">
    <text evidence="2 4">Belongs to the glycosyltransferase 8 family.</text>
</comment>
<dbReference type="PaxDb" id="4577-GRMZM5G832908_P01"/>
<reference evidence="5" key="1">
    <citation type="submission" date="2015-12" db="EMBL/GenBank/DDBJ databases">
        <title>Update maize B73 reference genome by single molecule sequencing technologies.</title>
        <authorList>
            <consortium name="Maize Genome Sequencing Project"/>
            <person name="Ware D."/>
        </authorList>
    </citation>
    <scope>NUCLEOTIDE SEQUENCE [LARGE SCALE GENOMIC DNA]</scope>
    <source>
        <tissue evidence="5">Seedling</tissue>
    </source>
</reference>
<dbReference type="eggNOG" id="ENOG502QQKV">
    <property type="taxonomic scope" value="Eukaryota"/>
</dbReference>
<feature type="transmembrane region" description="Helical" evidence="4">
    <location>
        <begin position="33"/>
        <end position="59"/>
    </location>
</feature>
<keyword evidence="4" id="KW-0961">Cell wall biogenesis/degradation</keyword>
<dbReference type="EMBL" id="CM007647">
    <property type="protein sequence ID" value="ONM01542.1"/>
    <property type="molecule type" value="Genomic_DNA"/>
</dbReference>
<dbReference type="EMBL" id="CM007647">
    <property type="protein sequence ID" value="ONM01543.1"/>
    <property type="molecule type" value="Genomic_DNA"/>
</dbReference>
<keyword evidence="4" id="KW-0333">Golgi apparatus</keyword>
<keyword evidence="4" id="KW-0472">Membrane</keyword>
<dbReference type="GO" id="GO:0047262">
    <property type="term" value="F:polygalacturonate 4-alpha-galacturonosyltransferase activity"/>
    <property type="evidence" value="ECO:0007669"/>
    <property type="project" value="InterPro"/>
</dbReference>
<evidence type="ECO:0000256" key="3">
    <source>
        <dbReference type="ARBA" id="ARBA00022676"/>
    </source>
</evidence>
<dbReference type="PANTHER" id="PTHR32116:SF71">
    <property type="entry name" value="HEXOSYLTRANSFERASE"/>
    <property type="match status" value="1"/>
</dbReference>
<sequence>MQIRLSPSMRSITISTSHGLLDLMRFKVAARHFSYRTVFHTVLILAFLLPFVFILTAVMTLEGFNKCSSLDCLGRRLGPRLLGRGNDGSMRLVRDLYVMLDEVNSEEAPLNLKVPETFDEFIWDMKNNDYDLRSFAFKLKATNLKSNFTLWRLGTLPPGLIAFKGHVHPIDPSWHLLGLGYQEKTDVSSVEQAAVIHYNGQSKPWLEIGFKHLQPFWTKYVNYSNEFIRNCHIMEPQFRLS</sequence>
<keyword evidence="3 4" id="KW-0328">Glycosyltransferase</keyword>
<proteinExistence type="inferred from homology"/>
<evidence type="ECO:0000256" key="2">
    <source>
        <dbReference type="ARBA" id="ARBA00006351"/>
    </source>
</evidence>
<dbReference type="InterPro" id="IPR029993">
    <property type="entry name" value="GAUT"/>
</dbReference>
<dbReference type="EC" id="2.4.1.-" evidence="4"/>
<dbReference type="InterPro" id="IPR002495">
    <property type="entry name" value="Glyco_trans_8"/>
</dbReference>
<name>A0A1D6KEG6_MAIZE</name>
<accession>A0A1D6KEG6</accession>
<comment type="subcellular location">
    <subcellularLocation>
        <location evidence="4">Golgi apparatus membrane</location>
        <topology evidence="4">Single-pass type II membrane protein</topology>
    </subcellularLocation>
</comment>
<dbReference type="InterPro" id="IPR029044">
    <property type="entry name" value="Nucleotide-diphossugar_trans"/>
</dbReference>
<keyword evidence="4" id="KW-0812">Transmembrane</keyword>
<dbReference type="GO" id="GO:0045489">
    <property type="term" value="P:pectin biosynthetic process"/>
    <property type="evidence" value="ECO:0007669"/>
    <property type="project" value="UniProtKB-UniPathway"/>
</dbReference>
<dbReference type="GO" id="GO:0071555">
    <property type="term" value="P:cell wall organization"/>
    <property type="evidence" value="ECO:0007669"/>
    <property type="project" value="UniProtKB-KW"/>
</dbReference>
<dbReference type="Gene3D" id="3.90.550.10">
    <property type="entry name" value="Spore Coat Polysaccharide Biosynthesis Protein SpsA, Chain A"/>
    <property type="match status" value="1"/>
</dbReference>
<keyword evidence="5" id="KW-0808">Transferase</keyword>
<evidence type="ECO:0000313" key="5">
    <source>
        <dbReference type="EMBL" id="ONM01542.1"/>
    </source>
</evidence>
<organism evidence="5">
    <name type="scientific">Zea mays</name>
    <name type="common">Maize</name>
    <dbReference type="NCBI Taxonomy" id="4577"/>
    <lineage>
        <taxon>Eukaryota</taxon>
        <taxon>Viridiplantae</taxon>
        <taxon>Streptophyta</taxon>
        <taxon>Embryophyta</taxon>
        <taxon>Tracheophyta</taxon>
        <taxon>Spermatophyta</taxon>
        <taxon>Magnoliopsida</taxon>
        <taxon>Liliopsida</taxon>
        <taxon>Poales</taxon>
        <taxon>Poaceae</taxon>
        <taxon>PACMAD clade</taxon>
        <taxon>Panicoideae</taxon>
        <taxon>Andropogonodae</taxon>
        <taxon>Andropogoneae</taxon>
        <taxon>Tripsacinae</taxon>
        <taxon>Zea</taxon>
    </lineage>
</organism>
<dbReference type="ExpressionAtlas" id="A0A1D6KEG6">
    <property type="expression patterns" value="baseline and differential"/>
</dbReference>
<protein>
    <recommendedName>
        <fullName evidence="4">Hexosyltransferase</fullName>
        <ecNumber evidence="4">2.4.1.-</ecNumber>
    </recommendedName>
</protein>
<dbReference type="UniPathway" id="UPA00845"/>
<dbReference type="GO" id="GO:0000139">
    <property type="term" value="C:Golgi membrane"/>
    <property type="evidence" value="ECO:0007669"/>
    <property type="project" value="UniProtKB-SubCell"/>
</dbReference>
<dbReference type="SUPFAM" id="SSF53448">
    <property type="entry name" value="Nucleotide-diphospho-sugar transferases"/>
    <property type="match status" value="1"/>
</dbReference>